<dbReference type="AlphaFoldDB" id="A0A059DEX6"/>
<dbReference type="InParanoid" id="A0A059DEX6"/>
<gene>
    <name evidence="1" type="ORF">EUGRSUZ_A01603</name>
</gene>
<organism evidence="1">
    <name type="scientific">Eucalyptus grandis</name>
    <name type="common">Flooded gum</name>
    <dbReference type="NCBI Taxonomy" id="71139"/>
    <lineage>
        <taxon>Eukaryota</taxon>
        <taxon>Viridiplantae</taxon>
        <taxon>Streptophyta</taxon>
        <taxon>Embryophyta</taxon>
        <taxon>Tracheophyta</taxon>
        <taxon>Spermatophyta</taxon>
        <taxon>Magnoliopsida</taxon>
        <taxon>eudicotyledons</taxon>
        <taxon>Gunneridae</taxon>
        <taxon>Pentapetalae</taxon>
        <taxon>rosids</taxon>
        <taxon>malvids</taxon>
        <taxon>Myrtales</taxon>
        <taxon>Myrtaceae</taxon>
        <taxon>Myrtoideae</taxon>
        <taxon>Eucalypteae</taxon>
        <taxon>Eucalyptus</taxon>
    </lineage>
</organism>
<dbReference type="Gramene" id="KCW89313">
    <property type="protein sequence ID" value="KCW89313"/>
    <property type="gene ID" value="EUGRSUZ_A01603"/>
</dbReference>
<sequence>MIPRSGKKRMGVACFDLMRRSLWISQDRATLDPLAFPVFLSESSFRAISLCEGRKLPWRAAFNSPHFLLSLLLSRSLPSK</sequence>
<proteinExistence type="predicted"/>
<protein>
    <submittedName>
        <fullName evidence="1">Uncharacterized protein</fullName>
    </submittedName>
</protein>
<name>A0A059DEX6_EUCGR</name>
<accession>A0A059DEX6</accession>
<evidence type="ECO:0000313" key="1">
    <source>
        <dbReference type="EMBL" id="KCW89313.1"/>
    </source>
</evidence>
<reference evidence="1" key="1">
    <citation type="submission" date="2013-07" db="EMBL/GenBank/DDBJ databases">
        <title>The genome of Eucalyptus grandis.</title>
        <authorList>
            <person name="Schmutz J."/>
            <person name="Hayes R."/>
            <person name="Myburg A."/>
            <person name="Tuskan G."/>
            <person name="Grattapaglia D."/>
            <person name="Rokhsar D.S."/>
        </authorList>
    </citation>
    <scope>NUCLEOTIDE SEQUENCE</scope>
    <source>
        <tissue evidence="1">Leaf extractions</tissue>
    </source>
</reference>
<dbReference type="EMBL" id="KK198753">
    <property type="protein sequence ID" value="KCW89313.1"/>
    <property type="molecule type" value="Genomic_DNA"/>
</dbReference>